<dbReference type="EMBL" id="JAAONZ010000005">
    <property type="protein sequence ID" value="NHO65668.1"/>
    <property type="molecule type" value="Genomic_DNA"/>
</dbReference>
<comment type="caution">
    <text evidence="1">The sequence shown here is derived from an EMBL/GenBank/DDBJ whole genome shotgun (WGS) entry which is preliminary data.</text>
</comment>
<organism evidence="1 2">
    <name type="scientific">Pseudomaricurvus hydrocarbonicus</name>
    <dbReference type="NCBI Taxonomy" id="1470433"/>
    <lineage>
        <taxon>Bacteria</taxon>
        <taxon>Pseudomonadati</taxon>
        <taxon>Pseudomonadota</taxon>
        <taxon>Gammaproteobacteria</taxon>
        <taxon>Cellvibrionales</taxon>
        <taxon>Cellvibrionaceae</taxon>
        <taxon>Pseudomaricurvus</taxon>
    </lineage>
</organism>
<dbReference type="InterPro" id="IPR010727">
    <property type="entry name" value="DUF1302"/>
</dbReference>
<dbReference type="Pfam" id="PF06980">
    <property type="entry name" value="DUF1302"/>
    <property type="match status" value="1"/>
</dbReference>
<dbReference type="Proteomes" id="UP000787472">
    <property type="component" value="Unassembled WGS sequence"/>
</dbReference>
<reference evidence="1" key="1">
    <citation type="submission" date="2020-03" db="EMBL/GenBank/DDBJ databases">
        <authorList>
            <person name="Guo F."/>
        </authorList>
    </citation>
    <scope>NUCLEOTIDE SEQUENCE</scope>
    <source>
        <strain evidence="1">JCM 30134</strain>
    </source>
</reference>
<accession>A0A9E5JU71</accession>
<keyword evidence="2" id="KW-1185">Reference proteome</keyword>
<proteinExistence type="predicted"/>
<dbReference type="RefSeq" id="WP_167185051.1">
    <property type="nucleotide sequence ID" value="NZ_JAAONZ010000005.1"/>
</dbReference>
<name>A0A9E5JU71_9GAMM</name>
<protein>
    <submittedName>
        <fullName evidence="1">Uncharacterized protein</fullName>
    </submittedName>
</protein>
<sequence>MKPVVHHPLITLTLGGLILSLPMGSVASDKQTPWQSKLNEHLNGQWQQEWAGDRRESQKMEAQLQLEWEQDFTDGWLAQTSLTAIARLRLDAEGLLTDGSTRQTYSSASEPWINNRHSQLELREFYLDAEWWNLYWRLGKQQVVWGQADGLKVLDVVTPQSYREFILDDFDDSRIPLWMVNVEWLTSDSSSLQFLWIPDTSYHDLAQGDNPYTVTSPLRVPSPSNIQQAVDGVTTDQPRKPNHWLKDSDAGVRYSQFWRGWDLTLNYFYHYRDFYVPYQAIEANTDVTTAPASGTVLHVQPRYQRSHLIGGTASNAFGNLTLRTEIGWYSHSHHIAEYSANNQGIESSPELSSVIGLDWQGFSDTLISVQWFQSLLLDYDRRMIRDHNEQTLSLLLERKLANDTWTLKLQGLYSLNHQDQLWRPKISYLWRSNVELWLGADVFSGTSKGLYGQFDNNDRVVVGFEWGF</sequence>
<evidence type="ECO:0000313" key="2">
    <source>
        <dbReference type="Proteomes" id="UP000787472"/>
    </source>
</evidence>
<evidence type="ECO:0000313" key="1">
    <source>
        <dbReference type="EMBL" id="NHO65668.1"/>
    </source>
</evidence>
<dbReference type="AlphaFoldDB" id="A0A9E5JU71"/>
<gene>
    <name evidence="1" type="ORF">G8770_08955</name>
</gene>